<keyword evidence="1" id="KW-0929">Antimicrobial</keyword>
<protein>
    <recommendedName>
        <fullName evidence="4">Peptidoglycan hydrolase</fullName>
    </recommendedName>
</protein>
<dbReference type="InterPro" id="IPR036779">
    <property type="entry name" value="LysM_dom_sf"/>
</dbReference>
<organism evidence="8 9">
    <name type="scientific">Pseudoprevotella muciniphila</name>
    <dbReference type="NCBI Taxonomy" id="2133944"/>
    <lineage>
        <taxon>Bacteria</taxon>
        <taxon>Pseudomonadati</taxon>
        <taxon>Bacteroidota</taxon>
        <taxon>Bacteroidia</taxon>
        <taxon>Bacteroidales</taxon>
        <taxon>Prevotellaceae</taxon>
        <taxon>Pseudoprevotella</taxon>
    </lineage>
</organism>
<dbReference type="SMART" id="SM00257">
    <property type="entry name" value="LysM"/>
    <property type="match status" value="2"/>
</dbReference>
<feature type="compositionally biased region" description="Basic and acidic residues" evidence="5">
    <location>
        <begin position="174"/>
        <end position="184"/>
    </location>
</feature>
<reference evidence="8 9" key="1">
    <citation type="submission" date="2018-11" db="EMBL/GenBank/DDBJ databases">
        <authorList>
            <person name="Na S.W."/>
            <person name="Baik M."/>
        </authorList>
    </citation>
    <scope>NUCLEOTIDE SEQUENCE [LARGE SCALE GENOMIC DNA]</scope>
    <source>
        <strain evidence="8 9">E39</strain>
    </source>
</reference>
<dbReference type="AlphaFoldDB" id="A0A5P8E430"/>
<evidence type="ECO:0000256" key="6">
    <source>
        <dbReference type="SAM" id="SignalP"/>
    </source>
</evidence>
<dbReference type="KEGG" id="alq:C7Y71_001280"/>
<feature type="domain" description="LysM" evidence="7">
    <location>
        <begin position="278"/>
        <end position="322"/>
    </location>
</feature>
<keyword evidence="3" id="KW-0378">Hydrolase</keyword>
<gene>
    <name evidence="8" type="ORF">C7Y71_001280</name>
</gene>
<evidence type="ECO:0000256" key="4">
    <source>
        <dbReference type="ARBA" id="ARBA00032108"/>
    </source>
</evidence>
<dbReference type="SUPFAM" id="SSF54106">
    <property type="entry name" value="LysM domain"/>
    <property type="match status" value="1"/>
</dbReference>
<keyword evidence="6" id="KW-0732">Signal</keyword>
<evidence type="ECO:0000313" key="8">
    <source>
        <dbReference type="EMBL" id="QFQ11765.1"/>
    </source>
</evidence>
<proteinExistence type="predicted"/>
<feature type="compositionally biased region" description="Basic residues" evidence="5">
    <location>
        <begin position="185"/>
        <end position="194"/>
    </location>
</feature>
<dbReference type="CDD" id="cd00118">
    <property type="entry name" value="LysM"/>
    <property type="match status" value="1"/>
</dbReference>
<dbReference type="OrthoDB" id="977752at2"/>
<dbReference type="PANTHER" id="PTHR33308">
    <property type="entry name" value="PEPTIDOGLYCAN HYDROLASE FLGJ"/>
    <property type="match status" value="1"/>
</dbReference>
<feature type="signal peptide" evidence="6">
    <location>
        <begin position="1"/>
        <end position="21"/>
    </location>
</feature>
<feature type="chain" id="PRO_5024381878" description="Peptidoglycan hydrolase" evidence="6">
    <location>
        <begin position="22"/>
        <end position="323"/>
    </location>
</feature>
<dbReference type="GO" id="GO:0004040">
    <property type="term" value="F:amidase activity"/>
    <property type="evidence" value="ECO:0007669"/>
    <property type="project" value="InterPro"/>
</dbReference>
<dbReference type="GO" id="GO:0042742">
    <property type="term" value="P:defense response to bacterium"/>
    <property type="evidence" value="ECO:0007669"/>
    <property type="project" value="UniProtKB-KW"/>
</dbReference>
<dbReference type="Pfam" id="PF01476">
    <property type="entry name" value="LysM"/>
    <property type="match status" value="2"/>
</dbReference>
<accession>A0A5P8E430</accession>
<name>A0A5P8E430_9BACT</name>
<dbReference type="EMBL" id="CP033459">
    <property type="protein sequence ID" value="QFQ11765.1"/>
    <property type="molecule type" value="Genomic_DNA"/>
</dbReference>
<dbReference type="Pfam" id="PF01832">
    <property type="entry name" value="Glucosaminidase"/>
    <property type="match status" value="1"/>
</dbReference>
<dbReference type="Proteomes" id="UP000249375">
    <property type="component" value="Chromosome"/>
</dbReference>
<keyword evidence="9" id="KW-1185">Reference proteome</keyword>
<dbReference type="SMART" id="SM00047">
    <property type="entry name" value="LYZ2"/>
    <property type="match status" value="1"/>
</dbReference>
<dbReference type="InterPro" id="IPR051056">
    <property type="entry name" value="Glycosyl_Hydrolase_73"/>
</dbReference>
<evidence type="ECO:0000256" key="3">
    <source>
        <dbReference type="ARBA" id="ARBA00022801"/>
    </source>
</evidence>
<keyword evidence="2" id="KW-0081">Bacteriolytic enzyme</keyword>
<dbReference type="InterPro" id="IPR002901">
    <property type="entry name" value="MGlyc_endo_b_GlcNAc-like_dom"/>
</dbReference>
<dbReference type="PROSITE" id="PS51782">
    <property type="entry name" value="LYSM"/>
    <property type="match status" value="1"/>
</dbReference>
<dbReference type="PANTHER" id="PTHR33308:SF9">
    <property type="entry name" value="PEPTIDOGLYCAN HYDROLASE FLGJ"/>
    <property type="match status" value="1"/>
</dbReference>
<dbReference type="Gene3D" id="1.10.530.10">
    <property type="match status" value="1"/>
</dbReference>
<evidence type="ECO:0000256" key="5">
    <source>
        <dbReference type="SAM" id="MobiDB-lite"/>
    </source>
</evidence>
<dbReference type="GO" id="GO:0031640">
    <property type="term" value="P:killing of cells of another organism"/>
    <property type="evidence" value="ECO:0007669"/>
    <property type="project" value="UniProtKB-KW"/>
</dbReference>
<evidence type="ECO:0000256" key="1">
    <source>
        <dbReference type="ARBA" id="ARBA00022529"/>
    </source>
</evidence>
<dbReference type="Gene3D" id="3.10.350.10">
    <property type="entry name" value="LysM domain"/>
    <property type="match status" value="1"/>
</dbReference>
<evidence type="ECO:0000313" key="9">
    <source>
        <dbReference type="Proteomes" id="UP000249375"/>
    </source>
</evidence>
<evidence type="ECO:0000259" key="7">
    <source>
        <dbReference type="PROSITE" id="PS51782"/>
    </source>
</evidence>
<evidence type="ECO:0000256" key="2">
    <source>
        <dbReference type="ARBA" id="ARBA00022638"/>
    </source>
</evidence>
<sequence length="323" mass="37343">MFKMRLYIVIAAFFAVLHLDAQQSQDYLMYIEQYKDAAVEQMEKHGVPASITLAQGILESAAGKSMLAVKANNHFGIKTGGTWNGPYVCKDDDEKQEKFRKYGSVQESYEDHSVFLKKPRYASLFKLEKTDYRGWANGLKMAGYATNPQYANKLINLIETYELWRYDSKDGRTSHHLAQHEEKPRHHVRSHQPKPRQEVKHVVRVAEPSSNVMKRCNGVYYVVAGEGDTYASISEKWKVSEKHLRRYNDVDESYRLTKGDVVFLQKKKMSASETSKSDFHKVLAGESLYSISQKYGIQLKALYKKNQLKRNYMIKVGDFLKIR</sequence>
<feature type="region of interest" description="Disordered" evidence="5">
    <location>
        <begin position="174"/>
        <end position="199"/>
    </location>
</feature>
<dbReference type="InterPro" id="IPR018392">
    <property type="entry name" value="LysM"/>
</dbReference>